<protein>
    <submittedName>
        <fullName evidence="1">DUF1763-domain-containing protein</fullName>
    </submittedName>
</protein>
<dbReference type="OrthoDB" id="4392610at2759"/>
<dbReference type="AlphaFoldDB" id="A0A6G1IVK6"/>
<evidence type="ECO:0000313" key="2">
    <source>
        <dbReference type="Proteomes" id="UP000799291"/>
    </source>
</evidence>
<accession>A0A6G1IVK6</accession>
<keyword evidence="2" id="KW-1185">Reference proteome</keyword>
<name>A0A6G1IVK6_9PLEO</name>
<sequence>MSSQQILHAYRALLRSSLHAVQFAKPARYTLASRLRLAFTKNPPSAYNAQKINNTLEFLGYAQRQNGLEHKIVKNLLLLWWKQEKGGFGKPNFRPLSNDEVKIRTTAYDAFNYNIEMLNESMDMCLPAMTVRDPC</sequence>
<dbReference type="EMBL" id="MU005588">
    <property type="protein sequence ID" value="KAF2682148.1"/>
    <property type="molecule type" value="Genomic_DNA"/>
</dbReference>
<evidence type="ECO:0000313" key="1">
    <source>
        <dbReference type="EMBL" id="KAF2682148.1"/>
    </source>
</evidence>
<reference evidence="1" key="1">
    <citation type="journal article" date="2020" name="Stud. Mycol.">
        <title>101 Dothideomycetes genomes: a test case for predicting lifestyles and emergence of pathogens.</title>
        <authorList>
            <person name="Haridas S."/>
            <person name="Albert R."/>
            <person name="Binder M."/>
            <person name="Bloem J."/>
            <person name="Labutti K."/>
            <person name="Salamov A."/>
            <person name="Andreopoulos B."/>
            <person name="Baker S."/>
            <person name="Barry K."/>
            <person name="Bills G."/>
            <person name="Bluhm B."/>
            <person name="Cannon C."/>
            <person name="Castanera R."/>
            <person name="Culley D."/>
            <person name="Daum C."/>
            <person name="Ezra D."/>
            <person name="Gonzalez J."/>
            <person name="Henrissat B."/>
            <person name="Kuo A."/>
            <person name="Liang C."/>
            <person name="Lipzen A."/>
            <person name="Lutzoni F."/>
            <person name="Magnuson J."/>
            <person name="Mondo S."/>
            <person name="Nolan M."/>
            <person name="Ohm R."/>
            <person name="Pangilinan J."/>
            <person name="Park H.-J."/>
            <person name="Ramirez L."/>
            <person name="Alfaro M."/>
            <person name="Sun H."/>
            <person name="Tritt A."/>
            <person name="Yoshinaga Y."/>
            <person name="Zwiers L.-H."/>
            <person name="Turgeon B."/>
            <person name="Goodwin S."/>
            <person name="Spatafora J."/>
            <person name="Crous P."/>
            <person name="Grigoriev I."/>
        </authorList>
    </citation>
    <scope>NUCLEOTIDE SEQUENCE</scope>
    <source>
        <strain evidence="1">CBS 122367</strain>
    </source>
</reference>
<proteinExistence type="predicted"/>
<dbReference type="Proteomes" id="UP000799291">
    <property type="component" value="Unassembled WGS sequence"/>
</dbReference>
<gene>
    <name evidence="1" type="ORF">K458DRAFT_370783</name>
</gene>
<organism evidence="1 2">
    <name type="scientific">Lentithecium fluviatile CBS 122367</name>
    <dbReference type="NCBI Taxonomy" id="1168545"/>
    <lineage>
        <taxon>Eukaryota</taxon>
        <taxon>Fungi</taxon>
        <taxon>Dikarya</taxon>
        <taxon>Ascomycota</taxon>
        <taxon>Pezizomycotina</taxon>
        <taxon>Dothideomycetes</taxon>
        <taxon>Pleosporomycetidae</taxon>
        <taxon>Pleosporales</taxon>
        <taxon>Massarineae</taxon>
        <taxon>Lentitheciaceae</taxon>
        <taxon>Lentithecium</taxon>
    </lineage>
</organism>